<gene>
    <name evidence="1" type="ORF">HF875_10655</name>
</gene>
<proteinExistence type="predicted"/>
<organism evidence="1 2">
    <name type="scientific">Paraclostridium bifermentans</name>
    <name type="common">Clostridium bifermentans</name>
    <dbReference type="NCBI Taxonomy" id="1490"/>
    <lineage>
        <taxon>Bacteria</taxon>
        <taxon>Bacillati</taxon>
        <taxon>Bacillota</taxon>
        <taxon>Clostridia</taxon>
        <taxon>Peptostreptococcales</taxon>
        <taxon>Peptostreptococcaceae</taxon>
        <taxon>Paraclostridium</taxon>
    </lineage>
</organism>
<accession>A0AA44IHL9</accession>
<reference evidence="1 2" key="1">
    <citation type="submission" date="2020-04" db="EMBL/GenBank/DDBJ databases">
        <authorList>
            <person name="Hitch T.C.A."/>
            <person name="Wylensek D."/>
            <person name="Clavel T."/>
        </authorList>
    </citation>
    <scope>NUCLEOTIDE SEQUENCE [LARGE SCALE GENOMIC DNA]</scope>
    <source>
        <strain evidence="1 2">Med78_4-601-WT-2</strain>
    </source>
</reference>
<evidence type="ECO:0008006" key="3">
    <source>
        <dbReference type="Google" id="ProtNLM"/>
    </source>
</evidence>
<dbReference type="RefSeq" id="WP_168932329.1">
    <property type="nucleotide sequence ID" value="NZ_JABAFD010000005.1"/>
</dbReference>
<protein>
    <recommendedName>
        <fullName evidence="3">DUF5667 domain-containing protein</fullName>
    </recommendedName>
</protein>
<sequence length="158" mass="18145">MLLKKFSIFIFITLILFTINMNFSYSLNPIPTNSTINLPVNPYIKELEIIDNHMYILIKSIVRVDLNKKHKKNEVINQIKFIETSINDLTLKTSHLTKKDADAILAMQSILNYYKISIIQLKSYLKDNDSDNLINSITSFSIGYNLSGSLRSVISKVK</sequence>
<name>A0AA44IHL9_PARBF</name>
<dbReference type="EMBL" id="JABAFD010000005">
    <property type="protein sequence ID" value="NME09982.1"/>
    <property type="molecule type" value="Genomic_DNA"/>
</dbReference>
<dbReference type="AlphaFoldDB" id="A0AA44IHL9"/>
<dbReference type="Proteomes" id="UP000573963">
    <property type="component" value="Unassembled WGS sequence"/>
</dbReference>
<comment type="caution">
    <text evidence="1">The sequence shown here is derived from an EMBL/GenBank/DDBJ whole genome shotgun (WGS) entry which is preliminary data.</text>
</comment>
<evidence type="ECO:0000313" key="1">
    <source>
        <dbReference type="EMBL" id="NME09982.1"/>
    </source>
</evidence>
<evidence type="ECO:0000313" key="2">
    <source>
        <dbReference type="Proteomes" id="UP000573963"/>
    </source>
</evidence>